<protein>
    <submittedName>
        <fullName evidence="5">Uncharacterized protein</fullName>
    </submittedName>
</protein>
<dbReference type="Pfam" id="PF08519">
    <property type="entry name" value="RFC1"/>
    <property type="match status" value="1"/>
</dbReference>
<dbReference type="InterPro" id="IPR027417">
    <property type="entry name" value="P-loop_NTPase"/>
</dbReference>
<organism evidence="5">
    <name type="scientific">Megaviridae environmental sample</name>
    <dbReference type="NCBI Taxonomy" id="1737588"/>
    <lineage>
        <taxon>Viruses</taxon>
        <taxon>Varidnaviria</taxon>
        <taxon>Bamfordvirae</taxon>
        <taxon>Nucleocytoviricota</taxon>
        <taxon>Megaviricetes</taxon>
        <taxon>Imitervirales</taxon>
        <taxon>Mimiviridae</taxon>
        <taxon>environmental samples</taxon>
    </lineage>
</organism>
<dbReference type="PANTHER" id="PTHR23389">
    <property type="entry name" value="CHROMOSOME TRANSMISSION FIDELITY FACTOR 18"/>
    <property type="match status" value="1"/>
</dbReference>
<dbReference type="InterPro" id="IPR008921">
    <property type="entry name" value="DNA_pol3_clamp-load_cplx_C"/>
</dbReference>
<dbReference type="GO" id="GO:0006260">
    <property type="term" value="P:DNA replication"/>
    <property type="evidence" value="ECO:0007669"/>
    <property type="project" value="UniProtKB-KW"/>
</dbReference>
<evidence type="ECO:0000256" key="2">
    <source>
        <dbReference type="ARBA" id="ARBA00022705"/>
    </source>
</evidence>
<name>A0A5J6VKY9_9VIRU</name>
<dbReference type="Gene3D" id="1.10.8.60">
    <property type="match status" value="1"/>
</dbReference>
<dbReference type="InterPro" id="IPR013725">
    <property type="entry name" value="DNA_replication_fac_RFC1_C"/>
</dbReference>
<evidence type="ECO:0000313" key="5">
    <source>
        <dbReference type="EMBL" id="QFG74539.1"/>
    </source>
</evidence>
<dbReference type="GO" id="GO:0003689">
    <property type="term" value="F:DNA clamp loader activity"/>
    <property type="evidence" value="ECO:0007669"/>
    <property type="project" value="InterPro"/>
</dbReference>
<dbReference type="SUPFAM" id="SSF48019">
    <property type="entry name" value="post-AAA+ oligomerization domain-like"/>
    <property type="match status" value="1"/>
</dbReference>
<accession>A0A5J6VKY9</accession>
<proteinExistence type="inferred from homology"/>
<evidence type="ECO:0000259" key="3">
    <source>
        <dbReference type="Pfam" id="PF00004"/>
    </source>
</evidence>
<dbReference type="PANTHER" id="PTHR23389:SF6">
    <property type="entry name" value="REPLICATION FACTOR C SUBUNIT 1"/>
    <property type="match status" value="1"/>
</dbReference>
<dbReference type="SUPFAM" id="SSF52540">
    <property type="entry name" value="P-loop containing nucleoside triphosphate hydrolases"/>
    <property type="match status" value="1"/>
</dbReference>
<dbReference type="InterPro" id="IPR003959">
    <property type="entry name" value="ATPase_AAA_core"/>
</dbReference>
<dbReference type="Pfam" id="PF00004">
    <property type="entry name" value="AAA"/>
    <property type="match status" value="1"/>
</dbReference>
<evidence type="ECO:0000259" key="4">
    <source>
        <dbReference type="Pfam" id="PF08519"/>
    </source>
</evidence>
<dbReference type="EMBL" id="MN448289">
    <property type="protein sequence ID" value="QFG74539.1"/>
    <property type="molecule type" value="Genomic_DNA"/>
</dbReference>
<feature type="domain" description="ATPase AAA-type core" evidence="3">
    <location>
        <begin position="41"/>
        <end position="145"/>
    </location>
</feature>
<reference evidence="5" key="1">
    <citation type="journal article" date="2019" name="Philos. Trans. R. Soc. Lond., B, Biol. Sci.">
        <title>Targeted metagenomic recovery of four divergent viruses reveals shared and distinctive characteristics of giant viruses of marine eukaryotes.</title>
        <authorList>
            <person name="Needham D.M."/>
            <person name="Poirier C."/>
            <person name="Hehenberger E."/>
            <person name="Jimenez V."/>
            <person name="Swalwell J.E."/>
            <person name="Santoro A.E."/>
            <person name="Worden A.Z."/>
        </authorList>
    </citation>
    <scope>NUCLEOTIDE SEQUENCE</scope>
    <source>
        <strain evidence="5">MPacV-611</strain>
    </source>
</reference>
<dbReference type="GO" id="GO:0003677">
    <property type="term" value="F:DNA binding"/>
    <property type="evidence" value="ECO:0007669"/>
    <property type="project" value="InterPro"/>
</dbReference>
<feature type="domain" description="DNA replication factor RFC1 C-terminal" evidence="4">
    <location>
        <begin position="292"/>
        <end position="361"/>
    </location>
</feature>
<dbReference type="GO" id="GO:0005524">
    <property type="term" value="F:ATP binding"/>
    <property type="evidence" value="ECO:0007669"/>
    <property type="project" value="InterPro"/>
</dbReference>
<sequence>MVKLFQKFIPNILDDIIGNTYQKQQIYDWISTFKKQKKKSLLLIGNHGIGKSSITKLILKKHNINFKIIYPDNIKEYRSNNLFDSYFDNCCFTKTTFIFDEIEMITLTSERKYILQILKQNNKSNQFPIIFICNNNHSKLINDIKKVSKVIQIEVPTDNEITSLVHKVCKVNNIKIDKDTILLKLIKFSQYDIRRLLNIVKDFSYNFTKLNNKNIDLYIENSVKKSLELNLFDSTNHIFNNNLDFNTINRLYETEKVLLPLMIHENYYKKILNTENDVDTNLDYLLFITEALSDGDNIETSIYTDQNWCLHPLHAFYTCVKTSYILNKITKKFNSIEFSSDLNKTSLKNINKKNITNLLNIISNKSIDELLLLCKMTNFFFEKNDEIKLINILKSYSNELSIKEVELCLKIDKTVDFIKITNKKKKEISSII</sequence>
<dbReference type="Gene3D" id="3.40.50.300">
    <property type="entry name" value="P-loop containing nucleotide triphosphate hydrolases"/>
    <property type="match status" value="1"/>
</dbReference>
<dbReference type="Gene3D" id="1.20.272.10">
    <property type="match status" value="1"/>
</dbReference>
<dbReference type="GO" id="GO:0016887">
    <property type="term" value="F:ATP hydrolysis activity"/>
    <property type="evidence" value="ECO:0007669"/>
    <property type="project" value="InterPro"/>
</dbReference>
<comment type="similarity">
    <text evidence="1">Belongs to the activator 1 large subunit family.</text>
</comment>
<keyword evidence="2" id="KW-0235">DNA replication</keyword>
<evidence type="ECO:0000256" key="1">
    <source>
        <dbReference type="ARBA" id="ARBA00006116"/>
    </source>
</evidence>